<keyword evidence="1" id="KW-0812">Transmembrane</keyword>
<keyword evidence="1" id="KW-0472">Membrane</keyword>
<evidence type="ECO:0000313" key="2">
    <source>
        <dbReference type="EMBL" id="KAD3066326.1"/>
    </source>
</evidence>
<gene>
    <name evidence="2" type="ORF">E3N88_34205</name>
</gene>
<dbReference type="Proteomes" id="UP000326396">
    <property type="component" value="Linkage Group LG7"/>
</dbReference>
<organism evidence="2 3">
    <name type="scientific">Mikania micrantha</name>
    <name type="common">bitter vine</name>
    <dbReference type="NCBI Taxonomy" id="192012"/>
    <lineage>
        <taxon>Eukaryota</taxon>
        <taxon>Viridiplantae</taxon>
        <taxon>Streptophyta</taxon>
        <taxon>Embryophyta</taxon>
        <taxon>Tracheophyta</taxon>
        <taxon>Spermatophyta</taxon>
        <taxon>Magnoliopsida</taxon>
        <taxon>eudicotyledons</taxon>
        <taxon>Gunneridae</taxon>
        <taxon>Pentapetalae</taxon>
        <taxon>asterids</taxon>
        <taxon>campanulids</taxon>
        <taxon>Asterales</taxon>
        <taxon>Asteraceae</taxon>
        <taxon>Asteroideae</taxon>
        <taxon>Heliantheae alliance</taxon>
        <taxon>Eupatorieae</taxon>
        <taxon>Mikania</taxon>
    </lineage>
</organism>
<proteinExistence type="predicted"/>
<dbReference type="PANTHER" id="PTHR33133:SF39">
    <property type="entry name" value="ABC TRANSPORTER PERMEASE"/>
    <property type="match status" value="1"/>
</dbReference>
<protein>
    <submittedName>
        <fullName evidence="2">Uncharacterized protein</fullName>
    </submittedName>
</protein>
<evidence type="ECO:0000313" key="3">
    <source>
        <dbReference type="Proteomes" id="UP000326396"/>
    </source>
</evidence>
<feature type="transmembrane region" description="Helical" evidence="1">
    <location>
        <begin position="79"/>
        <end position="98"/>
    </location>
</feature>
<dbReference type="PANTHER" id="PTHR33133">
    <property type="entry name" value="OS08G0107100 PROTEIN-RELATED"/>
    <property type="match status" value="1"/>
</dbReference>
<feature type="transmembrane region" description="Helical" evidence="1">
    <location>
        <begin position="255"/>
        <end position="276"/>
    </location>
</feature>
<feature type="transmembrane region" description="Helical" evidence="1">
    <location>
        <begin position="215"/>
        <end position="235"/>
    </location>
</feature>
<reference evidence="2 3" key="1">
    <citation type="submission" date="2019-05" db="EMBL/GenBank/DDBJ databases">
        <title>Mikania micrantha, genome provides insights into the molecular mechanism of rapid growth.</title>
        <authorList>
            <person name="Liu B."/>
        </authorList>
    </citation>
    <scope>NUCLEOTIDE SEQUENCE [LARGE SCALE GENOMIC DNA]</scope>
    <source>
        <strain evidence="2">NLD-2019</strain>
        <tissue evidence="2">Leaf</tissue>
    </source>
</reference>
<keyword evidence="3" id="KW-1185">Reference proteome</keyword>
<feature type="transmembrane region" description="Helical" evidence="1">
    <location>
        <begin position="169"/>
        <end position="194"/>
    </location>
</feature>
<feature type="transmembrane region" description="Helical" evidence="1">
    <location>
        <begin position="129"/>
        <end position="149"/>
    </location>
</feature>
<dbReference type="AlphaFoldDB" id="A0A5N6LYC6"/>
<name>A0A5N6LYC6_9ASTR</name>
<accession>A0A5N6LYC6</accession>
<keyword evidence="1" id="KW-1133">Transmembrane helix</keyword>
<evidence type="ECO:0000256" key="1">
    <source>
        <dbReference type="SAM" id="Phobius"/>
    </source>
</evidence>
<comment type="caution">
    <text evidence="2">The sequence shown here is derived from an EMBL/GenBank/DDBJ whole genome shotgun (WGS) entry which is preliminary data.</text>
</comment>
<sequence>MELRSGWGIFELLHLSFKTIKGNRKLLLLPVLAYIYLIEPVVKNLTSRLTERLPLFQDLGNNMHQTGSSSPVIRSVNEFLVVHTFIMNFCLITPLLFLHATASSSEASTSKIIDLKEMILKMGQSSKKVTLTSFYMSGFIMGPICVWSFCMGITSNLAESTWTDMFHAVFLLLIPVYELYACAIGMMSLVVSVLDDVGGLNAVVRARKLMKGKELQASLMMMFFALALGLVHSITNGISSRDIGNWSRLDLSIHLINGLRSMLKLFVFVLFTVFYVERKEKEVKGF</sequence>
<dbReference type="OrthoDB" id="777403at2759"/>
<dbReference type="EMBL" id="SZYD01000017">
    <property type="protein sequence ID" value="KAD3066326.1"/>
    <property type="molecule type" value="Genomic_DNA"/>
</dbReference>